<comment type="caution">
    <text evidence="3">The sequence shown here is derived from an EMBL/GenBank/DDBJ whole genome shotgun (WGS) entry which is preliminary data.</text>
</comment>
<evidence type="ECO:0000259" key="2">
    <source>
        <dbReference type="Pfam" id="PF03807"/>
    </source>
</evidence>
<dbReference type="AlphaFoldDB" id="A0A1Y3G5I0"/>
<proteinExistence type="predicted"/>
<protein>
    <submittedName>
        <fullName evidence="3">NADP oxidoreductase</fullName>
    </submittedName>
</protein>
<dbReference type="PANTHER" id="PTHR14239">
    <property type="entry name" value="DUDULIN-RELATED"/>
    <property type="match status" value="1"/>
</dbReference>
<dbReference type="EMBL" id="JOPG01000017">
    <property type="protein sequence ID" value="OUJ05730.1"/>
    <property type="molecule type" value="Genomic_DNA"/>
</dbReference>
<evidence type="ECO:0000313" key="3">
    <source>
        <dbReference type="EMBL" id="OUJ05730.1"/>
    </source>
</evidence>
<dbReference type="Proteomes" id="UP000242683">
    <property type="component" value="Unassembled WGS sequence"/>
</dbReference>
<keyword evidence="1" id="KW-0560">Oxidoreductase</keyword>
<accession>A0A1Y3G5I0</accession>
<dbReference type="InterPro" id="IPR028939">
    <property type="entry name" value="P5C_Rdtase_cat_N"/>
</dbReference>
<dbReference type="InterPro" id="IPR051267">
    <property type="entry name" value="STEAP_metalloreductase"/>
</dbReference>
<reference evidence="4" key="1">
    <citation type="submission" date="2014-06" db="EMBL/GenBank/DDBJ databases">
        <authorList>
            <person name="Winans N.J."/>
            <person name="Newell P.D."/>
            <person name="Douglas A.E."/>
        </authorList>
    </citation>
    <scope>NUCLEOTIDE SEQUENCE [LARGE SCALE GENOMIC DNA]</scope>
    <source>
        <strain evidence="4">DsW_057</strain>
    </source>
</reference>
<dbReference type="OrthoDB" id="5524287at2"/>
<evidence type="ECO:0000313" key="4">
    <source>
        <dbReference type="Proteomes" id="UP000242683"/>
    </source>
</evidence>
<dbReference type="GO" id="GO:0016491">
    <property type="term" value="F:oxidoreductase activity"/>
    <property type="evidence" value="ECO:0007669"/>
    <property type="project" value="UniProtKB-KW"/>
</dbReference>
<dbReference type="SUPFAM" id="SSF51735">
    <property type="entry name" value="NAD(P)-binding Rossmann-fold domains"/>
    <property type="match status" value="1"/>
</dbReference>
<organism evidence="3 4">
    <name type="scientific">Acetobacter malorum</name>
    <dbReference type="NCBI Taxonomy" id="178901"/>
    <lineage>
        <taxon>Bacteria</taxon>
        <taxon>Pseudomonadati</taxon>
        <taxon>Pseudomonadota</taxon>
        <taxon>Alphaproteobacteria</taxon>
        <taxon>Acetobacterales</taxon>
        <taxon>Acetobacteraceae</taxon>
        <taxon>Acetobacter</taxon>
    </lineage>
</organism>
<gene>
    <name evidence="3" type="ORF">HK23_04160</name>
</gene>
<evidence type="ECO:0000256" key="1">
    <source>
        <dbReference type="ARBA" id="ARBA00023002"/>
    </source>
</evidence>
<sequence length="219" mass="23040">MKIGIIGAGHIGGTLARRLTAVGHEVKIANSRGPETLADLARESGAKAVTVADAVKDVGLIIVTIPEKNIPVLGRSVFEHVPADVVIVDTGNYYPRERDGRIAAIEEGMPESVWMSGQIGRSVIKVFNNIYAQHLLENGKPHGAAGRIALPVAGDDATAKKLVMALVDQLGFDPVDAGSLAESWRQQPGTPVYCGDFDAAGVRKALAEASPERTAAFKA</sequence>
<dbReference type="InterPro" id="IPR036291">
    <property type="entry name" value="NAD(P)-bd_dom_sf"/>
</dbReference>
<dbReference type="Gene3D" id="3.40.50.720">
    <property type="entry name" value="NAD(P)-binding Rossmann-like Domain"/>
    <property type="match status" value="1"/>
</dbReference>
<dbReference type="Pfam" id="PF03807">
    <property type="entry name" value="F420_oxidored"/>
    <property type="match status" value="1"/>
</dbReference>
<feature type="domain" description="Pyrroline-5-carboxylate reductase catalytic N-terminal" evidence="2">
    <location>
        <begin position="2"/>
        <end position="93"/>
    </location>
</feature>
<name>A0A1Y3G5I0_9PROT</name>